<name>A0AAD4XNA5_9MAGN</name>
<feature type="compositionally biased region" description="Polar residues" evidence="1">
    <location>
        <begin position="427"/>
        <end position="441"/>
    </location>
</feature>
<dbReference type="PANTHER" id="PTHR31286">
    <property type="entry name" value="GLYCINE-RICH CELL WALL STRUCTURAL PROTEIN 1.8-LIKE"/>
    <property type="match status" value="1"/>
</dbReference>
<evidence type="ECO:0008006" key="4">
    <source>
        <dbReference type="Google" id="ProtNLM"/>
    </source>
</evidence>
<evidence type="ECO:0000313" key="3">
    <source>
        <dbReference type="Proteomes" id="UP001202328"/>
    </source>
</evidence>
<evidence type="ECO:0000256" key="1">
    <source>
        <dbReference type="SAM" id="MobiDB-lite"/>
    </source>
</evidence>
<organism evidence="2 3">
    <name type="scientific">Papaver atlanticum</name>
    <dbReference type="NCBI Taxonomy" id="357466"/>
    <lineage>
        <taxon>Eukaryota</taxon>
        <taxon>Viridiplantae</taxon>
        <taxon>Streptophyta</taxon>
        <taxon>Embryophyta</taxon>
        <taxon>Tracheophyta</taxon>
        <taxon>Spermatophyta</taxon>
        <taxon>Magnoliopsida</taxon>
        <taxon>Ranunculales</taxon>
        <taxon>Papaveraceae</taxon>
        <taxon>Papaveroideae</taxon>
        <taxon>Papaver</taxon>
    </lineage>
</organism>
<keyword evidence="3" id="KW-1185">Reference proteome</keyword>
<dbReference type="Proteomes" id="UP001202328">
    <property type="component" value="Unassembled WGS sequence"/>
</dbReference>
<dbReference type="PANTHER" id="PTHR31286:SF180">
    <property type="entry name" value="OS10G0362600 PROTEIN"/>
    <property type="match status" value="1"/>
</dbReference>
<proteinExistence type="predicted"/>
<evidence type="ECO:0000313" key="2">
    <source>
        <dbReference type="EMBL" id="KAI3928849.1"/>
    </source>
</evidence>
<protein>
    <recommendedName>
        <fullName evidence="4">DUF4283 domain-containing protein</fullName>
    </recommendedName>
</protein>
<dbReference type="InterPro" id="IPR040256">
    <property type="entry name" value="At4g02000-like"/>
</dbReference>
<feature type="compositionally biased region" description="Basic and acidic residues" evidence="1">
    <location>
        <begin position="448"/>
        <end position="458"/>
    </location>
</feature>
<comment type="caution">
    <text evidence="2">The sequence shown here is derived from an EMBL/GenBank/DDBJ whole genome shotgun (WGS) entry which is preliminary data.</text>
</comment>
<gene>
    <name evidence="2" type="ORF">MKW98_024450</name>
</gene>
<reference evidence="2" key="1">
    <citation type="submission" date="2022-04" db="EMBL/GenBank/DDBJ databases">
        <title>A functionally conserved STORR gene fusion in Papaver species that diverged 16.8 million years ago.</title>
        <authorList>
            <person name="Catania T."/>
        </authorList>
    </citation>
    <scope>NUCLEOTIDE SEQUENCE</scope>
    <source>
        <strain evidence="2">S-188037</strain>
    </source>
</reference>
<dbReference type="AlphaFoldDB" id="A0AAD4XNA5"/>
<accession>A0AAD4XNA5</accession>
<dbReference type="EMBL" id="JAJJMB010007708">
    <property type="protein sequence ID" value="KAI3928849.1"/>
    <property type="molecule type" value="Genomic_DNA"/>
</dbReference>
<feature type="region of interest" description="Disordered" evidence="1">
    <location>
        <begin position="404"/>
        <end position="476"/>
    </location>
</feature>
<sequence length="476" mass="53341">MSIVSENSSVDELTDAMKANQILIDPLRPVVFLSSESLKPKPVRDEKWCVVGKLLSNSNVDHQEAQHYARTYWNLKKEVIVSPFQKKKNFFHFRFHHAADILSVNYPKPWLIHESILSIIQIPFEVVQKIKEEEFDRALVSITMKRVPNDYITYSALEKIATPAGKMIIFKDPDGRDFYEKNVEVMVDIEVSHSLPFGTDCMVEGVKTWIEFSYSLQPFKLCQFCRSLDHSKNSCTPKRREILAAKRALNSPRLINSMFNFQGLNLHGSSSMANTTAIPPPNNPISNQNPFAILDSVNDGDIMLTGNQVRNEGNQASKSKNFVPEEIPAKLCAQLVIPAATTGNHLVSANNKSILVQAHNIDNFSYNPFQSREDGPIIAKTTVNPDPSYPPGFCPHPNYSKSISTQNFLSSSSSRKWSRKKKQKQSPISSNSDGTVNLDSNSQKRKRTAPEADLKVAVRDGSSSDKQMGIIASQVN</sequence>